<dbReference type="InterPro" id="IPR045444">
    <property type="entry name" value="DUF6503"/>
</dbReference>
<evidence type="ECO:0000313" key="1">
    <source>
        <dbReference type="EMBL" id="SNZ01353.1"/>
    </source>
</evidence>
<protein>
    <recommendedName>
        <fullName evidence="3">Deoxyribose-phosphate aldolase</fullName>
    </recommendedName>
</protein>
<reference evidence="2" key="1">
    <citation type="submission" date="2017-09" db="EMBL/GenBank/DDBJ databases">
        <authorList>
            <person name="Varghese N."/>
            <person name="Submissions S."/>
        </authorList>
    </citation>
    <scope>NUCLEOTIDE SEQUENCE [LARGE SCALE GENOMIC DNA]</scope>
    <source>
        <strain evidence="2">DSM 25885</strain>
    </source>
</reference>
<dbReference type="EMBL" id="OBEH01000005">
    <property type="protein sequence ID" value="SNZ01353.1"/>
    <property type="molecule type" value="Genomic_DNA"/>
</dbReference>
<proteinExistence type="predicted"/>
<evidence type="ECO:0000313" key="2">
    <source>
        <dbReference type="Proteomes" id="UP000219048"/>
    </source>
</evidence>
<organism evidence="1 2">
    <name type="scientific">Flagellimonas pacifica</name>
    <dbReference type="NCBI Taxonomy" id="1247520"/>
    <lineage>
        <taxon>Bacteria</taxon>
        <taxon>Pseudomonadati</taxon>
        <taxon>Bacteroidota</taxon>
        <taxon>Flavobacteriia</taxon>
        <taxon>Flavobacteriales</taxon>
        <taxon>Flavobacteriaceae</taxon>
        <taxon>Flagellimonas</taxon>
    </lineage>
</organism>
<dbReference type="Proteomes" id="UP000219048">
    <property type="component" value="Unassembled WGS sequence"/>
</dbReference>
<dbReference type="AlphaFoldDB" id="A0A285MXE5"/>
<accession>A0A285MXE5</accession>
<evidence type="ECO:0008006" key="3">
    <source>
        <dbReference type="Google" id="ProtNLM"/>
    </source>
</evidence>
<dbReference type="OrthoDB" id="982433at2"/>
<keyword evidence="2" id="KW-1185">Reference proteome</keyword>
<sequence length="265" mass="30935">MEKSLQNSNTTLSIQLPRYRTFFQIGILLVSFFSSNTVVAQQEIVAKAIEVSGTAKLKNAEASFSFRDHNYKYRKNNGRFEYTRTGKKLDGTEIRDIYTNAGLNRYVADTLVNLTEKRKNAYTNSVNSVIYFAFLPLWLNDPAVIIENMGRSSIKNKEYHKIRVTFRQEGGGDDFEDVFLYWFDVSDYSMDYLAYKYFTGKGGMRFREAYNQRMINGVLIQDYRNLKPRIKGSFPFEEIEKAYEKDELEKLSTIELKNVKIEFIP</sequence>
<gene>
    <name evidence="1" type="ORF">SAMN06265377_3191</name>
</gene>
<dbReference type="Pfam" id="PF20113">
    <property type="entry name" value="DUF6503"/>
    <property type="match status" value="1"/>
</dbReference>
<dbReference type="RefSeq" id="WP_097046804.1">
    <property type="nucleotide sequence ID" value="NZ_OBEH01000005.1"/>
</dbReference>
<name>A0A285MXE5_9FLAO</name>